<feature type="transmembrane region" description="Helical" evidence="7">
    <location>
        <begin position="193"/>
        <end position="211"/>
    </location>
</feature>
<proteinExistence type="inferred from homology"/>
<organism evidence="9 10">
    <name type="scientific">Flavobacterium alvei</name>
    <dbReference type="NCBI Taxonomy" id="2080416"/>
    <lineage>
        <taxon>Bacteria</taxon>
        <taxon>Pseudomonadati</taxon>
        <taxon>Bacteroidota</taxon>
        <taxon>Flavobacteriia</taxon>
        <taxon>Flavobacteriales</taxon>
        <taxon>Flavobacteriaceae</taxon>
        <taxon>Flavobacterium</taxon>
    </lineage>
</organism>
<reference evidence="9 10" key="1">
    <citation type="submission" date="2018-01" db="EMBL/GenBank/DDBJ databases">
        <authorList>
            <person name="Gaut B.S."/>
            <person name="Morton B.R."/>
            <person name="Clegg M.T."/>
            <person name="Duvall M.R."/>
        </authorList>
    </citation>
    <scope>NUCLEOTIDE SEQUENCE [LARGE SCALE GENOMIC DNA]</scope>
    <source>
        <strain evidence="9 10">HR-AY</strain>
    </source>
</reference>
<feature type="transmembrane region" description="Helical" evidence="7">
    <location>
        <begin position="105"/>
        <end position="124"/>
    </location>
</feature>
<dbReference type="InterPro" id="IPR035952">
    <property type="entry name" value="Rhomboid-like_sf"/>
</dbReference>
<feature type="transmembrane region" description="Helical" evidence="7">
    <location>
        <begin position="80"/>
        <end position="98"/>
    </location>
</feature>
<dbReference type="InterPro" id="IPR050925">
    <property type="entry name" value="Rhomboid_protease_S54"/>
</dbReference>
<keyword evidence="9" id="KW-0645">Protease</keyword>
<keyword evidence="6 7" id="KW-0472">Membrane</keyword>
<dbReference type="EMBL" id="PQVG01000008">
    <property type="protein sequence ID" value="POY37633.1"/>
    <property type="molecule type" value="Genomic_DNA"/>
</dbReference>
<dbReference type="AlphaFoldDB" id="A0A2S5A6A0"/>
<dbReference type="Gene3D" id="1.20.1540.10">
    <property type="entry name" value="Rhomboid-like"/>
    <property type="match status" value="1"/>
</dbReference>
<comment type="caution">
    <text evidence="9">The sequence shown here is derived from an EMBL/GenBank/DDBJ whole genome shotgun (WGS) entry which is preliminary data.</text>
</comment>
<keyword evidence="3 7" id="KW-0812">Transmembrane</keyword>
<dbReference type="SUPFAM" id="SSF144091">
    <property type="entry name" value="Rhomboid-like"/>
    <property type="match status" value="1"/>
</dbReference>
<feature type="transmembrane region" description="Helical" evidence="7">
    <location>
        <begin position="47"/>
        <end position="68"/>
    </location>
</feature>
<dbReference type="RefSeq" id="WP_103806758.1">
    <property type="nucleotide sequence ID" value="NZ_PQVG01000008.1"/>
</dbReference>
<evidence type="ECO:0000256" key="1">
    <source>
        <dbReference type="ARBA" id="ARBA00004141"/>
    </source>
</evidence>
<dbReference type="PANTHER" id="PTHR43731">
    <property type="entry name" value="RHOMBOID PROTEASE"/>
    <property type="match status" value="1"/>
</dbReference>
<keyword evidence="4" id="KW-0378">Hydrolase</keyword>
<dbReference type="GO" id="GO:0006508">
    <property type="term" value="P:proteolysis"/>
    <property type="evidence" value="ECO:0007669"/>
    <property type="project" value="UniProtKB-KW"/>
</dbReference>
<gene>
    <name evidence="9" type="ORF">C3L50_13745</name>
</gene>
<dbReference type="OrthoDB" id="9813074at2"/>
<dbReference type="Pfam" id="PF01694">
    <property type="entry name" value="Rhomboid"/>
    <property type="match status" value="1"/>
</dbReference>
<feature type="transmembrane region" description="Helical" evidence="7">
    <location>
        <begin position="6"/>
        <end position="26"/>
    </location>
</feature>
<keyword evidence="10" id="KW-1185">Reference proteome</keyword>
<keyword evidence="5 7" id="KW-1133">Transmembrane helix</keyword>
<dbReference type="GO" id="GO:0016020">
    <property type="term" value="C:membrane"/>
    <property type="evidence" value="ECO:0007669"/>
    <property type="project" value="UniProtKB-SubCell"/>
</dbReference>
<evidence type="ECO:0000256" key="6">
    <source>
        <dbReference type="ARBA" id="ARBA00023136"/>
    </source>
</evidence>
<evidence type="ECO:0000256" key="5">
    <source>
        <dbReference type="ARBA" id="ARBA00022989"/>
    </source>
</evidence>
<dbReference type="InterPro" id="IPR022764">
    <property type="entry name" value="Peptidase_S54_rhomboid_dom"/>
</dbReference>
<evidence type="ECO:0000313" key="9">
    <source>
        <dbReference type="EMBL" id="POY37633.1"/>
    </source>
</evidence>
<sequence length="213" mass="23709">MDSLLIAVIAATCLFSYKGFNDLAFFRKYEFHIGSIRSGEQIRMISSGFLHADLGHLFFNMFTLYMFAPVVIQYFGNTSFLLIYMISLVFGSLLTLLMHKNDYSYRAIGASGAVTGILYSAILINPNMSLYLFFIPIPIPAYLFGIGYLLYSIYGMKAKNDNIGHTAHFGGAIGGYLITLIKDPDMLTNNTSMVVLLAIPILILFVMTKLGKL</sequence>
<feature type="transmembrane region" description="Helical" evidence="7">
    <location>
        <begin position="130"/>
        <end position="151"/>
    </location>
</feature>
<accession>A0A2S5A6A0</accession>
<comment type="subcellular location">
    <subcellularLocation>
        <location evidence="1">Membrane</location>
        <topology evidence="1">Multi-pass membrane protein</topology>
    </subcellularLocation>
</comment>
<evidence type="ECO:0000259" key="8">
    <source>
        <dbReference type="Pfam" id="PF01694"/>
    </source>
</evidence>
<feature type="domain" description="Peptidase S54 rhomboid" evidence="8">
    <location>
        <begin position="39"/>
        <end position="181"/>
    </location>
</feature>
<evidence type="ECO:0000256" key="4">
    <source>
        <dbReference type="ARBA" id="ARBA00022801"/>
    </source>
</evidence>
<dbReference type="Proteomes" id="UP000237310">
    <property type="component" value="Unassembled WGS sequence"/>
</dbReference>
<dbReference type="PANTHER" id="PTHR43731:SF14">
    <property type="entry name" value="PRESENILIN-ASSOCIATED RHOMBOID-LIKE PROTEIN, MITOCHONDRIAL"/>
    <property type="match status" value="1"/>
</dbReference>
<protein>
    <submittedName>
        <fullName evidence="9">Rhomboid family intramembrane serine protease</fullName>
    </submittedName>
</protein>
<evidence type="ECO:0000256" key="3">
    <source>
        <dbReference type="ARBA" id="ARBA00022692"/>
    </source>
</evidence>
<dbReference type="GO" id="GO:0004252">
    <property type="term" value="F:serine-type endopeptidase activity"/>
    <property type="evidence" value="ECO:0007669"/>
    <property type="project" value="InterPro"/>
</dbReference>
<evidence type="ECO:0000313" key="10">
    <source>
        <dbReference type="Proteomes" id="UP000237310"/>
    </source>
</evidence>
<evidence type="ECO:0000256" key="2">
    <source>
        <dbReference type="ARBA" id="ARBA00009045"/>
    </source>
</evidence>
<name>A0A2S5A6A0_9FLAO</name>
<evidence type="ECO:0000256" key="7">
    <source>
        <dbReference type="SAM" id="Phobius"/>
    </source>
</evidence>
<comment type="similarity">
    <text evidence="2">Belongs to the peptidase S54 family.</text>
</comment>
<feature type="transmembrane region" description="Helical" evidence="7">
    <location>
        <begin position="163"/>
        <end position="181"/>
    </location>
</feature>